<evidence type="ECO:0000256" key="1">
    <source>
        <dbReference type="ARBA" id="ARBA00006738"/>
    </source>
</evidence>
<dbReference type="GO" id="GO:0003676">
    <property type="term" value="F:nucleic acid binding"/>
    <property type="evidence" value="ECO:0007669"/>
    <property type="project" value="InterPro"/>
</dbReference>
<dbReference type="GO" id="GO:0004519">
    <property type="term" value="F:endonuclease activity"/>
    <property type="evidence" value="ECO:0007669"/>
    <property type="project" value="UniProtKB-KW"/>
</dbReference>
<dbReference type="Proteomes" id="UP000195913">
    <property type="component" value="Unassembled WGS sequence"/>
</dbReference>
<comment type="similarity">
    <text evidence="1 2">Belongs to the UPF0102 family.</text>
</comment>
<accession>A0A1R4FPW5</accession>
<dbReference type="InterPro" id="IPR011856">
    <property type="entry name" value="tRNA_endonuc-like_dom_sf"/>
</dbReference>
<dbReference type="NCBIfam" id="NF009150">
    <property type="entry name" value="PRK12497.1-3"/>
    <property type="match status" value="1"/>
</dbReference>
<dbReference type="PANTHER" id="PTHR34039:SF1">
    <property type="entry name" value="UPF0102 PROTEIN YRAN"/>
    <property type="match status" value="1"/>
</dbReference>
<protein>
    <recommendedName>
        <fullName evidence="2">UPF0102 protein FM101_05095</fullName>
    </recommendedName>
</protein>
<evidence type="ECO:0000256" key="2">
    <source>
        <dbReference type="HAMAP-Rule" id="MF_00048"/>
    </source>
</evidence>
<evidence type="ECO:0000313" key="3">
    <source>
        <dbReference type="EMBL" id="SJM57863.1"/>
    </source>
</evidence>
<organism evidence="3 4">
    <name type="scientific">Arthrobacter rhombi</name>
    <dbReference type="NCBI Taxonomy" id="71253"/>
    <lineage>
        <taxon>Bacteria</taxon>
        <taxon>Bacillati</taxon>
        <taxon>Actinomycetota</taxon>
        <taxon>Actinomycetes</taxon>
        <taxon>Micrococcales</taxon>
        <taxon>Micrococcaceae</taxon>
        <taxon>Arthrobacter</taxon>
    </lineage>
</organism>
<dbReference type="PANTHER" id="PTHR34039">
    <property type="entry name" value="UPF0102 PROTEIN YRAN"/>
    <property type="match status" value="1"/>
</dbReference>
<dbReference type="SUPFAM" id="SSF52980">
    <property type="entry name" value="Restriction endonuclease-like"/>
    <property type="match status" value="1"/>
</dbReference>
<keyword evidence="3" id="KW-0378">Hydrolase</keyword>
<proteinExistence type="inferred from homology"/>
<dbReference type="InterPro" id="IPR003509">
    <property type="entry name" value="UPF0102_YraN-like"/>
</dbReference>
<keyword evidence="4" id="KW-1185">Reference proteome</keyword>
<dbReference type="Gene3D" id="3.40.1350.10">
    <property type="match status" value="1"/>
</dbReference>
<dbReference type="RefSeq" id="WP_086996381.1">
    <property type="nucleotide sequence ID" value="NZ_FUHW01000021.1"/>
</dbReference>
<dbReference type="NCBIfam" id="NF009154">
    <property type="entry name" value="PRK12497.3-3"/>
    <property type="match status" value="1"/>
</dbReference>
<dbReference type="EMBL" id="FUHW01000021">
    <property type="protein sequence ID" value="SJM57863.1"/>
    <property type="molecule type" value="Genomic_DNA"/>
</dbReference>
<keyword evidence="3" id="KW-0540">Nuclease</keyword>
<dbReference type="InterPro" id="IPR011335">
    <property type="entry name" value="Restrct_endonuc-II-like"/>
</dbReference>
<name>A0A1R4FPW5_9MICC</name>
<evidence type="ECO:0000313" key="4">
    <source>
        <dbReference type="Proteomes" id="UP000195913"/>
    </source>
</evidence>
<gene>
    <name evidence="3" type="ORF">FM101_05095</name>
</gene>
<dbReference type="HAMAP" id="MF_00048">
    <property type="entry name" value="UPF0102"/>
    <property type="match status" value="1"/>
</dbReference>
<dbReference type="AlphaFoldDB" id="A0A1R4FPW5"/>
<dbReference type="Pfam" id="PF02021">
    <property type="entry name" value="UPF0102"/>
    <property type="match status" value="1"/>
</dbReference>
<reference evidence="3 4" key="1">
    <citation type="submission" date="2017-02" db="EMBL/GenBank/DDBJ databases">
        <authorList>
            <person name="Peterson S.W."/>
        </authorList>
    </citation>
    <scope>NUCLEOTIDE SEQUENCE [LARGE SCALE GENOMIC DNA]</scope>
    <source>
        <strain evidence="3 4">B Ar 00.02</strain>
    </source>
</reference>
<dbReference type="GO" id="GO:0016787">
    <property type="term" value="F:hydrolase activity"/>
    <property type="evidence" value="ECO:0007669"/>
    <property type="project" value="UniProtKB-KW"/>
</dbReference>
<keyword evidence="3" id="KW-0255">Endonuclease</keyword>
<sequence length="119" mass="13094">MGHNQELGQRGEVLAAQYLMGRGIHVVAMNWRCPIGEIDIVADDAGTLVAVEVKTRSGLGFGHPAEAVDAVKLRRLHRLASAWCRAAGQPRRRRRVDVIAIIAVPGQHHRVAYFKEVTP</sequence>
<dbReference type="CDD" id="cd20736">
    <property type="entry name" value="PoNe_Nuclease"/>
    <property type="match status" value="1"/>
</dbReference>